<evidence type="ECO:0000313" key="3">
    <source>
        <dbReference type="EMBL" id="KAF8431926.1"/>
    </source>
</evidence>
<dbReference type="PANTHER" id="PTHR14097:SF8">
    <property type="entry name" value="NAD(P)-BINDING DOMAIN-CONTAINING PROTEIN"/>
    <property type="match status" value="1"/>
</dbReference>
<dbReference type="SUPFAM" id="SSF51735">
    <property type="entry name" value="NAD(P)-binding Rossmann-fold domains"/>
    <property type="match status" value="1"/>
</dbReference>
<evidence type="ECO:0000313" key="4">
    <source>
        <dbReference type="Proteomes" id="UP001194468"/>
    </source>
</evidence>
<dbReference type="PANTHER" id="PTHR14097">
    <property type="entry name" value="OXIDOREDUCTASE HTATIP2"/>
    <property type="match status" value="1"/>
</dbReference>
<dbReference type="GO" id="GO:0016020">
    <property type="term" value="C:membrane"/>
    <property type="evidence" value="ECO:0007669"/>
    <property type="project" value="UniProtKB-SubCell"/>
</dbReference>
<comment type="subcellular location">
    <subcellularLocation>
        <location evidence="1">Membrane</location>
    </subcellularLocation>
</comment>
<dbReference type="InterPro" id="IPR001509">
    <property type="entry name" value="Epimerase_deHydtase"/>
</dbReference>
<dbReference type="InterPro" id="IPR036291">
    <property type="entry name" value="NAD(P)-bd_dom_sf"/>
</dbReference>
<dbReference type="Proteomes" id="UP001194468">
    <property type="component" value="Unassembled WGS sequence"/>
</dbReference>
<evidence type="ECO:0000259" key="2">
    <source>
        <dbReference type="Pfam" id="PF01370"/>
    </source>
</evidence>
<dbReference type="Gene3D" id="3.40.50.720">
    <property type="entry name" value="NAD(P)-binding Rossmann-like Domain"/>
    <property type="match status" value="1"/>
</dbReference>
<keyword evidence="4" id="KW-1185">Reference proteome</keyword>
<dbReference type="AlphaFoldDB" id="A0AAD4BJ37"/>
<name>A0AAD4BJ37_BOLED</name>
<comment type="caution">
    <text evidence="3">The sequence shown here is derived from an EMBL/GenBank/DDBJ whole genome shotgun (WGS) entry which is preliminary data.</text>
</comment>
<dbReference type="EMBL" id="WHUW01000045">
    <property type="protein sequence ID" value="KAF8431926.1"/>
    <property type="molecule type" value="Genomic_DNA"/>
</dbReference>
<organism evidence="3 4">
    <name type="scientific">Boletus edulis BED1</name>
    <dbReference type="NCBI Taxonomy" id="1328754"/>
    <lineage>
        <taxon>Eukaryota</taxon>
        <taxon>Fungi</taxon>
        <taxon>Dikarya</taxon>
        <taxon>Basidiomycota</taxon>
        <taxon>Agaricomycotina</taxon>
        <taxon>Agaricomycetes</taxon>
        <taxon>Agaricomycetidae</taxon>
        <taxon>Boletales</taxon>
        <taxon>Boletineae</taxon>
        <taxon>Boletaceae</taxon>
        <taxon>Boletoideae</taxon>
        <taxon>Boletus</taxon>
    </lineage>
</organism>
<accession>A0AAD4BJ37</accession>
<evidence type="ECO:0000256" key="1">
    <source>
        <dbReference type="ARBA" id="ARBA00004370"/>
    </source>
</evidence>
<protein>
    <recommendedName>
        <fullName evidence="2">NAD-dependent epimerase/dehydratase domain-containing protein</fullName>
    </recommendedName>
</protein>
<proteinExistence type="predicted"/>
<gene>
    <name evidence="3" type="ORF">L210DRAFT_3414991</name>
</gene>
<reference evidence="3" key="2">
    <citation type="journal article" date="2020" name="Nat. Commun.">
        <title>Large-scale genome sequencing of mycorrhizal fungi provides insights into the early evolution of symbiotic traits.</title>
        <authorList>
            <person name="Miyauchi S."/>
            <person name="Kiss E."/>
            <person name="Kuo A."/>
            <person name="Drula E."/>
            <person name="Kohler A."/>
            <person name="Sanchez-Garcia M."/>
            <person name="Morin E."/>
            <person name="Andreopoulos B."/>
            <person name="Barry K.W."/>
            <person name="Bonito G."/>
            <person name="Buee M."/>
            <person name="Carver A."/>
            <person name="Chen C."/>
            <person name="Cichocki N."/>
            <person name="Clum A."/>
            <person name="Culley D."/>
            <person name="Crous P.W."/>
            <person name="Fauchery L."/>
            <person name="Girlanda M."/>
            <person name="Hayes R.D."/>
            <person name="Keri Z."/>
            <person name="LaButti K."/>
            <person name="Lipzen A."/>
            <person name="Lombard V."/>
            <person name="Magnuson J."/>
            <person name="Maillard F."/>
            <person name="Murat C."/>
            <person name="Nolan M."/>
            <person name="Ohm R.A."/>
            <person name="Pangilinan J."/>
            <person name="Pereira M.F."/>
            <person name="Perotto S."/>
            <person name="Peter M."/>
            <person name="Pfister S."/>
            <person name="Riley R."/>
            <person name="Sitrit Y."/>
            <person name="Stielow J.B."/>
            <person name="Szollosi G."/>
            <person name="Zifcakova L."/>
            <person name="Stursova M."/>
            <person name="Spatafora J.W."/>
            <person name="Tedersoo L."/>
            <person name="Vaario L.M."/>
            <person name="Yamada A."/>
            <person name="Yan M."/>
            <person name="Wang P."/>
            <person name="Xu J."/>
            <person name="Bruns T."/>
            <person name="Baldrian P."/>
            <person name="Vilgalys R."/>
            <person name="Dunand C."/>
            <person name="Henrissat B."/>
            <person name="Grigoriev I.V."/>
            <person name="Hibbett D."/>
            <person name="Nagy L.G."/>
            <person name="Martin F.M."/>
        </authorList>
    </citation>
    <scope>NUCLEOTIDE SEQUENCE</scope>
    <source>
        <strain evidence="3">BED1</strain>
    </source>
</reference>
<dbReference type="Pfam" id="PF01370">
    <property type="entry name" value="Epimerase"/>
    <property type="match status" value="1"/>
</dbReference>
<feature type="domain" description="NAD-dependent epimerase/dehydratase" evidence="2">
    <location>
        <begin position="3"/>
        <end position="127"/>
    </location>
</feature>
<reference evidence="3" key="1">
    <citation type="submission" date="2019-10" db="EMBL/GenBank/DDBJ databases">
        <authorList>
            <consortium name="DOE Joint Genome Institute"/>
            <person name="Kuo A."/>
            <person name="Miyauchi S."/>
            <person name="Kiss E."/>
            <person name="Drula E."/>
            <person name="Kohler A."/>
            <person name="Sanchez-Garcia M."/>
            <person name="Andreopoulos B."/>
            <person name="Barry K.W."/>
            <person name="Bonito G."/>
            <person name="Buee M."/>
            <person name="Carver A."/>
            <person name="Chen C."/>
            <person name="Cichocki N."/>
            <person name="Clum A."/>
            <person name="Culley D."/>
            <person name="Crous P.W."/>
            <person name="Fauchery L."/>
            <person name="Girlanda M."/>
            <person name="Hayes R."/>
            <person name="Keri Z."/>
            <person name="LaButti K."/>
            <person name="Lipzen A."/>
            <person name="Lombard V."/>
            <person name="Magnuson J."/>
            <person name="Maillard F."/>
            <person name="Morin E."/>
            <person name="Murat C."/>
            <person name="Nolan M."/>
            <person name="Ohm R."/>
            <person name="Pangilinan J."/>
            <person name="Pereira M."/>
            <person name="Perotto S."/>
            <person name="Peter M."/>
            <person name="Riley R."/>
            <person name="Sitrit Y."/>
            <person name="Stielow B."/>
            <person name="Szollosi G."/>
            <person name="Zifcakova L."/>
            <person name="Stursova M."/>
            <person name="Spatafora J.W."/>
            <person name="Tedersoo L."/>
            <person name="Vaario L.-M."/>
            <person name="Yamada A."/>
            <person name="Yan M."/>
            <person name="Wang P."/>
            <person name="Xu J."/>
            <person name="Bruns T."/>
            <person name="Baldrian P."/>
            <person name="Vilgalys R."/>
            <person name="Henrissat B."/>
            <person name="Grigoriev I.V."/>
            <person name="Hibbett D."/>
            <person name="Nagy L.G."/>
            <person name="Martin F.M."/>
        </authorList>
    </citation>
    <scope>NUCLEOTIDE SEQUENCE</scope>
    <source>
        <strain evidence="3">BED1</strain>
    </source>
</reference>
<sequence length="252" mass="27493">MHILITGATGFIGNQVLFHALVDNRVTKVTVVGRHPPSLDEDQAKTAIVEKLTVITRDDLSVWDFEGDTDLVSALADCKACIWCIGGKADNFATPEEYERVSYTFTLNAAHFFTKLAHCQISQAHTKTDRAAQPFRFCYCSAKGANRQGTAGSGFISVNPETRNMKGRVEAALLSMASQSNGNLAVYIFRPGTVVSVATVAMRSLVTNMDRVAKVLVDAAVGIRVEWHRQGTVPKDTWESEEIISWSLGLGV</sequence>